<evidence type="ECO:0000259" key="3">
    <source>
        <dbReference type="PROSITE" id="PS50977"/>
    </source>
</evidence>
<gene>
    <name evidence="4" type="ORF">B7R25_05850</name>
</gene>
<accession>A0A3E0WC20</accession>
<dbReference type="Gene3D" id="1.10.357.10">
    <property type="entry name" value="Tetracycline Repressor, domain 2"/>
    <property type="match status" value="1"/>
</dbReference>
<dbReference type="InterPro" id="IPR001647">
    <property type="entry name" value="HTH_TetR"/>
</dbReference>
<feature type="DNA-binding region" description="H-T-H motif" evidence="2">
    <location>
        <begin position="80"/>
        <end position="99"/>
    </location>
</feature>
<organism evidence="4 5">
    <name type="scientific">Subtercola boreus</name>
    <dbReference type="NCBI Taxonomy" id="120213"/>
    <lineage>
        <taxon>Bacteria</taxon>
        <taxon>Bacillati</taxon>
        <taxon>Actinomycetota</taxon>
        <taxon>Actinomycetes</taxon>
        <taxon>Micrococcales</taxon>
        <taxon>Microbacteriaceae</taxon>
        <taxon>Subtercola</taxon>
    </lineage>
</organism>
<protein>
    <recommendedName>
        <fullName evidence="3">HTH tetR-type domain-containing protein</fullName>
    </recommendedName>
</protein>
<dbReference type="SUPFAM" id="SSF46689">
    <property type="entry name" value="Homeodomain-like"/>
    <property type="match status" value="1"/>
</dbReference>
<name>A0A3E0WC20_9MICO</name>
<proteinExistence type="predicted"/>
<evidence type="ECO:0000313" key="4">
    <source>
        <dbReference type="EMBL" id="RFA27851.1"/>
    </source>
</evidence>
<dbReference type="Proteomes" id="UP000257080">
    <property type="component" value="Unassembled WGS sequence"/>
</dbReference>
<dbReference type="Pfam" id="PF17928">
    <property type="entry name" value="TetR_C_22"/>
    <property type="match status" value="1"/>
</dbReference>
<feature type="domain" description="HTH tetR-type" evidence="3">
    <location>
        <begin position="57"/>
        <end position="117"/>
    </location>
</feature>
<dbReference type="AlphaFoldDB" id="A0A3E0WC20"/>
<reference evidence="4 5" key="1">
    <citation type="submission" date="2017-04" db="EMBL/GenBank/DDBJ databases">
        <title>Comparative genome analysis of Subtercola boreus.</title>
        <authorList>
            <person name="Cho Y.-J."/>
            <person name="Cho A."/>
            <person name="Kim O.-S."/>
            <person name="Lee J.-I."/>
        </authorList>
    </citation>
    <scope>NUCLEOTIDE SEQUENCE [LARGE SCALE GENOMIC DNA]</scope>
    <source>
        <strain evidence="4 5">P28004</strain>
    </source>
</reference>
<dbReference type="GO" id="GO:0000976">
    <property type="term" value="F:transcription cis-regulatory region binding"/>
    <property type="evidence" value="ECO:0007669"/>
    <property type="project" value="TreeGrafter"/>
</dbReference>
<evidence type="ECO:0000313" key="5">
    <source>
        <dbReference type="Proteomes" id="UP000257080"/>
    </source>
</evidence>
<dbReference type="Pfam" id="PF00440">
    <property type="entry name" value="TetR_N"/>
    <property type="match status" value="1"/>
</dbReference>
<evidence type="ECO:0000256" key="1">
    <source>
        <dbReference type="ARBA" id="ARBA00023125"/>
    </source>
</evidence>
<dbReference type="InterPro" id="IPR050109">
    <property type="entry name" value="HTH-type_TetR-like_transc_reg"/>
</dbReference>
<comment type="caution">
    <text evidence="4">The sequence shown here is derived from an EMBL/GenBank/DDBJ whole genome shotgun (WGS) entry which is preliminary data.</text>
</comment>
<sequence>MRLTCYTRTFRAEGDARQRPPLIVKGPARKVSLSKLIDETLLEMVNVRNEPVQVRSSTRISALVDAAAEVVEEVGVERMTTAMVAERAGASIGTVYRYFPDRIAVLSALSLRSMDRFLRQTRENILREKPATWIDMMMIAFETSVAMHRTEVGFTSIRLGDLVSYPDVEPAGIRSVRIANAFAAIISQDFGLDSTAELTLHLEMTVNMMDALLVRAFVSEKDGDDRIITEARSIVSTYLASFSEKPAKAASKK</sequence>
<dbReference type="EMBL" id="NBXE01000018">
    <property type="protein sequence ID" value="RFA27851.1"/>
    <property type="molecule type" value="Genomic_DNA"/>
</dbReference>
<evidence type="ECO:0000256" key="2">
    <source>
        <dbReference type="PROSITE-ProRule" id="PRU00335"/>
    </source>
</evidence>
<keyword evidence="1 2" id="KW-0238">DNA-binding</keyword>
<dbReference type="InterPro" id="IPR009057">
    <property type="entry name" value="Homeodomain-like_sf"/>
</dbReference>
<dbReference type="GO" id="GO:0003700">
    <property type="term" value="F:DNA-binding transcription factor activity"/>
    <property type="evidence" value="ECO:0007669"/>
    <property type="project" value="TreeGrafter"/>
</dbReference>
<dbReference type="InterPro" id="IPR041674">
    <property type="entry name" value="TetR_C_22"/>
</dbReference>
<dbReference type="PRINTS" id="PR00455">
    <property type="entry name" value="HTHTETR"/>
</dbReference>
<dbReference type="PANTHER" id="PTHR30055">
    <property type="entry name" value="HTH-TYPE TRANSCRIPTIONAL REGULATOR RUTR"/>
    <property type="match status" value="1"/>
</dbReference>
<dbReference type="PROSITE" id="PS50977">
    <property type="entry name" value="HTH_TETR_2"/>
    <property type="match status" value="1"/>
</dbReference>
<dbReference type="PANTHER" id="PTHR30055:SF226">
    <property type="entry name" value="HTH-TYPE TRANSCRIPTIONAL REGULATOR PKSA"/>
    <property type="match status" value="1"/>
</dbReference>